<dbReference type="PANTHER" id="PTHR39339">
    <property type="entry name" value="SLR1444 PROTEIN"/>
    <property type="match status" value="1"/>
</dbReference>
<dbReference type="Proteomes" id="UP001501570">
    <property type="component" value="Unassembled WGS sequence"/>
</dbReference>
<sequence>MATTTIERERKYEVPVDFAMPDLSALAGVVRVDDPAEFELDATYYDTPSLRLARHSVTLRRRAGGQDAGWHLKRPADARHPVDGERTETQEPPRERSAGVPEALAAQIRALSRAEPLEPVARVRTRRLQRPVTGRGGRVLALLADDVVTSEALREPVVIQQWRELEVELVDGPGAILDTVDAALRAAGARPARLPSKLAHALGDRYPKRRASAGGGATAARALTGYLRRQRDAILDTDPGVRATDPAAVHDMRVAIRRSRATLRTFGRLLDADGIAPLREELRWLGRALGSVRDGDVLARRLAQAADAEPAELMVGPVRAGIRERLAVEAARSRGELGRILDGDRYLRILDGLDALVDGAPPAGVTAKRLRRLAGRALRRADRRMAAADRARPRPTRRVPLPRPATGDPDAVLHEARKAYKRARYAVEMLVPLDGRAARRLARRLTAVQDALGAHQDAIVAGHLLRDYGMRAHLDGENAFSYGLLCARQREAASRALDELPRTRRRATRRRVRRWLE</sequence>
<evidence type="ECO:0000313" key="4">
    <source>
        <dbReference type="EMBL" id="GAA5200479.1"/>
    </source>
</evidence>
<dbReference type="EMBL" id="BAABJQ010000043">
    <property type="protein sequence ID" value="GAA5200479.1"/>
    <property type="molecule type" value="Genomic_DNA"/>
</dbReference>
<dbReference type="InterPro" id="IPR007899">
    <property type="entry name" value="CHAD_dom"/>
</dbReference>
<gene>
    <name evidence="4" type="ORF">GCM10023322_78460</name>
</gene>
<feature type="domain" description="CHAD" evidence="3">
    <location>
        <begin position="216"/>
        <end position="509"/>
    </location>
</feature>
<reference evidence="5" key="1">
    <citation type="journal article" date="2019" name="Int. J. Syst. Evol. Microbiol.">
        <title>The Global Catalogue of Microorganisms (GCM) 10K type strain sequencing project: providing services to taxonomists for standard genome sequencing and annotation.</title>
        <authorList>
            <consortium name="The Broad Institute Genomics Platform"/>
            <consortium name="The Broad Institute Genome Sequencing Center for Infectious Disease"/>
            <person name="Wu L."/>
            <person name="Ma J."/>
        </authorList>
    </citation>
    <scope>NUCLEOTIDE SEQUENCE [LARGE SCALE GENOMIC DNA]</scope>
    <source>
        <strain evidence="5">JCM 18304</strain>
    </source>
</reference>
<dbReference type="InterPro" id="IPR023577">
    <property type="entry name" value="CYTH_domain"/>
</dbReference>
<comment type="caution">
    <text evidence="4">The sequence shown here is derived from an EMBL/GenBank/DDBJ whole genome shotgun (WGS) entry which is preliminary data.</text>
</comment>
<dbReference type="Pfam" id="PF05235">
    <property type="entry name" value="CHAD"/>
    <property type="match status" value="1"/>
</dbReference>
<dbReference type="RefSeq" id="WP_345638509.1">
    <property type="nucleotide sequence ID" value="NZ_BAABJQ010000043.1"/>
</dbReference>
<dbReference type="SMART" id="SM00880">
    <property type="entry name" value="CHAD"/>
    <property type="match status" value="1"/>
</dbReference>
<protein>
    <submittedName>
        <fullName evidence="4">CYTH and CHAD domain-containing protein</fullName>
    </submittedName>
</protein>
<dbReference type="SUPFAM" id="SSF55154">
    <property type="entry name" value="CYTH-like phosphatases"/>
    <property type="match status" value="1"/>
</dbReference>
<dbReference type="InterPro" id="IPR033469">
    <property type="entry name" value="CYTH-like_dom_sf"/>
</dbReference>
<dbReference type="Gene3D" id="2.40.320.10">
    <property type="entry name" value="Hypothetical Protein Pfu-838710-001"/>
    <property type="match status" value="1"/>
</dbReference>
<dbReference type="PROSITE" id="PS51708">
    <property type="entry name" value="CHAD"/>
    <property type="match status" value="1"/>
</dbReference>
<feature type="domain" description="CYTH" evidence="2">
    <location>
        <begin position="5"/>
        <end position="205"/>
    </location>
</feature>
<dbReference type="SMART" id="SM01118">
    <property type="entry name" value="CYTH"/>
    <property type="match status" value="1"/>
</dbReference>
<organism evidence="4 5">
    <name type="scientific">Rugosimonospora acidiphila</name>
    <dbReference type="NCBI Taxonomy" id="556531"/>
    <lineage>
        <taxon>Bacteria</taxon>
        <taxon>Bacillati</taxon>
        <taxon>Actinomycetota</taxon>
        <taxon>Actinomycetes</taxon>
        <taxon>Micromonosporales</taxon>
        <taxon>Micromonosporaceae</taxon>
        <taxon>Rugosimonospora</taxon>
    </lineage>
</organism>
<evidence type="ECO:0000259" key="3">
    <source>
        <dbReference type="PROSITE" id="PS51708"/>
    </source>
</evidence>
<dbReference type="Pfam" id="PF01928">
    <property type="entry name" value="CYTH"/>
    <property type="match status" value="1"/>
</dbReference>
<evidence type="ECO:0000256" key="1">
    <source>
        <dbReference type="SAM" id="MobiDB-lite"/>
    </source>
</evidence>
<evidence type="ECO:0000313" key="5">
    <source>
        <dbReference type="Proteomes" id="UP001501570"/>
    </source>
</evidence>
<proteinExistence type="predicted"/>
<accession>A0ABP9SRA2</accession>
<dbReference type="PROSITE" id="PS51707">
    <property type="entry name" value="CYTH"/>
    <property type="match status" value="1"/>
</dbReference>
<feature type="region of interest" description="Disordered" evidence="1">
    <location>
        <begin position="384"/>
        <end position="409"/>
    </location>
</feature>
<feature type="compositionally biased region" description="Basic and acidic residues" evidence="1">
    <location>
        <begin position="74"/>
        <end position="97"/>
    </location>
</feature>
<evidence type="ECO:0000259" key="2">
    <source>
        <dbReference type="PROSITE" id="PS51707"/>
    </source>
</evidence>
<dbReference type="Gene3D" id="1.40.20.10">
    <property type="entry name" value="CHAD domain"/>
    <property type="match status" value="1"/>
</dbReference>
<dbReference type="CDD" id="cd07374">
    <property type="entry name" value="CYTH-like_Pase"/>
    <property type="match status" value="1"/>
</dbReference>
<dbReference type="PANTHER" id="PTHR39339:SF1">
    <property type="entry name" value="CHAD DOMAIN-CONTAINING PROTEIN"/>
    <property type="match status" value="1"/>
</dbReference>
<dbReference type="InterPro" id="IPR038186">
    <property type="entry name" value="CHAD_dom_sf"/>
</dbReference>
<keyword evidence="5" id="KW-1185">Reference proteome</keyword>
<feature type="region of interest" description="Disordered" evidence="1">
    <location>
        <begin position="64"/>
        <end position="101"/>
    </location>
</feature>
<name>A0ABP9SRA2_9ACTN</name>